<dbReference type="Gene3D" id="1.10.8.270">
    <property type="entry name" value="putative rabgap domain of human tbc1 domain family member 14 like domains"/>
    <property type="match status" value="1"/>
</dbReference>
<evidence type="ECO:0000256" key="4">
    <source>
        <dbReference type="SAM" id="MobiDB-lite"/>
    </source>
</evidence>
<feature type="compositionally biased region" description="Polar residues" evidence="4">
    <location>
        <begin position="758"/>
        <end position="771"/>
    </location>
</feature>
<dbReference type="SUPFAM" id="SSF47923">
    <property type="entry name" value="Ypt/Rab-GAP domain of gyp1p"/>
    <property type="match status" value="2"/>
</dbReference>
<evidence type="ECO:0000313" key="6">
    <source>
        <dbReference type="EMBL" id="CAG5117262.1"/>
    </source>
</evidence>
<gene>
    <name evidence="6" type="ORF">CUNI_LOCUS2820</name>
</gene>
<feature type="compositionally biased region" description="Polar residues" evidence="4">
    <location>
        <begin position="39"/>
        <end position="51"/>
    </location>
</feature>
<feature type="domain" description="Rab-GAP TBC" evidence="5">
    <location>
        <begin position="242"/>
        <end position="435"/>
    </location>
</feature>
<feature type="non-terminal residue" evidence="6">
    <location>
        <position position="1"/>
    </location>
</feature>
<feature type="compositionally biased region" description="Low complexity" evidence="4">
    <location>
        <begin position="1"/>
        <end position="16"/>
    </location>
</feature>
<dbReference type="Gene3D" id="1.10.10.2750">
    <property type="match status" value="1"/>
</dbReference>
<dbReference type="InterPro" id="IPR035969">
    <property type="entry name" value="Rab-GAP_TBC_sf"/>
</dbReference>
<keyword evidence="2" id="KW-0597">Phosphoprotein</keyword>
<dbReference type="FunFam" id="1.10.8.270:FF:000001">
    <property type="entry name" value="TBC1 domain family member 1"/>
    <property type="match status" value="1"/>
</dbReference>
<dbReference type="FunFam" id="1.10.10.2750:FF:000002">
    <property type="entry name" value="TBC1 domain family member 4"/>
    <property type="match status" value="1"/>
</dbReference>
<proteinExistence type="predicted"/>
<dbReference type="PROSITE" id="PS50086">
    <property type="entry name" value="TBC_RABGAP"/>
    <property type="match status" value="1"/>
</dbReference>
<dbReference type="PANTHER" id="PTHR47219:SF16">
    <property type="entry name" value="GTPASE ACTIVATING PROTEIN"/>
    <property type="match status" value="1"/>
</dbReference>
<protein>
    <recommendedName>
        <fullName evidence="5">Rab-GAP TBC domain-containing protein</fullName>
    </recommendedName>
</protein>
<evidence type="ECO:0000256" key="2">
    <source>
        <dbReference type="ARBA" id="ARBA00022553"/>
    </source>
</evidence>
<dbReference type="PANTHER" id="PTHR47219">
    <property type="entry name" value="RAB GTPASE-ACTIVATING PROTEIN 1-LIKE"/>
    <property type="match status" value="1"/>
</dbReference>
<dbReference type="Gene3D" id="1.10.472.80">
    <property type="entry name" value="Ypt/Rab-GAP domain of gyp1p, domain 3"/>
    <property type="match status" value="1"/>
</dbReference>
<dbReference type="InterPro" id="IPR050302">
    <property type="entry name" value="Rab_GAP_TBC_domain"/>
</dbReference>
<feature type="region of interest" description="Disordered" evidence="4">
    <location>
        <begin position="751"/>
        <end position="785"/>
    </location>
</feature>
<feature type="region of interest" description="Disordered" evidence="4">
    <location>
        <begin position="643"/>
        <end position="666"/>
    </location>
</feature>
<keyword evidence="1" id="KW-0343">GTPase activation</keyword>
<evidence type="ECO:0000313" key="7">
    <source>
        <dbReference type="Proteomes" id="UP000678393"/>
    </source>
</evidence>
<evidence type="ECO:0000256" key="1">
    <source>
        <dbReference type="ARBA" id="ARBA00022468"/>
    </source>
</evidence>
<dbReference type="InterPro" id="IPR000195">
    <property type="entry name" value="Rab-GAP-TBC_dom"/>
</dbReference>
<dbReference type="AlphaFoldDB" id="A0A8S3YNX6"/>
<accession>A0A8S3YNX6</accession>
<dbReference type="SMART" id="SM00164">
    <property type="entry name" value="TBC"/>
    <property type="match status" value="1"/>
</dbReference>
<feature type="compositionally biased region" description="Polar residues" evidence="4">
    <location>
        <begin position="645"/>
        <end position="659"/>
    </location>
</feature>
<feature type="region of interest" description="Disordered" evidence="4">
    <location>
        <begin position="1"/>
        <end position="103"/>
    </location>
</feature>
<dbReference type="Pfam" id="PF11830">
    <property type="entry name" value="DUF3350"/>
    <property type="match status" value="1"/>
</dbReference>
<reference evidence="6" key="1">
    <citation type="submission" date="2021-04" db="EMBL/GenBank/DDBJ databases">
        <authorList>
            <consortium name="Molecular Ecology Group"/>
        </authorList>
    </citation>
    <scope>NUCLEOTIDE SEQUENCE</scope>
</reference>
<dbReference type="OrthoDB" id="295078at2759"/>
<organism evidence="6 7">
    <name type="scientific">Candidula unifasciata</name>
    <dbReference type="NCBI Taxonomy" id="100452"/>
    <lineage>
        <taxon>Eukaryota</taxon>
        <taxon>Metazoa</taxon>
        <taxon>Spiralia</taxon>
        <taxon>Lophotrochozoa</taxon>
        <taxon>Mollusca</taxon>
        <taxon>Gastropoda</taxon>
        <taxon>Heterobranchia</taxon>
        <taxon>Euthyneura</taxon>
        <taxon>Panpulmonata</taxon>
        <taxon>Eupulmonata</taxon>
        <taxon>Stylommatophora</taxon>
        <taxon>Helicina</taxon>
        <taxon>Helicoidea</taxon>
        <taxon>Geomitridae</taxon>
        <taxon>Candidula</taxon>
    </lineage>
</organism>
<dbReference type="GO" id="GO:0005096">
    <property type="term" value="F:GTPase activator activity"/>
    <property type="evidence" value="ECO:0007669"/>
    <property type="project" value="UniProtKB-KW"/>
</dbReference>
<evidence type="ECO:0000259" key="5">
    <source>
        <dbReference type="PROSITE" id="PS50086"/>
    </source>
</evidence>
<keyword evidence="3" id="KW-0175">Coiled coil</keyword>
<comment type="caution">
    <text evidence="6">The sequence shown here is derived from an EMBL/GenBank/DDBJ whole genome shotgun (WGS) entry which is preliminary data.</text>
</comment>
<feature type="compositionally biased region" description="Low complexity" evidence="4">
    <location>
        <begin position="74"/>
        <end position="93"/>
    </location>
</feature>
<keyword evidence="7" id="KW-1185">Reference proteome</keyword>
<dbReference type="Proteomes" id="UP000678393">
    <property type="component" value="Unassembled WGS sequence"/>
</dbReference>
<feature type="coiled-coil region" evidence="3">
    <location>
        <begin position="564"/>
        <end position="633"/>
    </location>
</feature>
<name>A0A8S3YNX6_9EUPU</name>
<sequence length="799" mass="90475">DSSATSTPDVSPTTSPTKKEAPHHLPSPQSSPVLHRQRSATIDTSSLNRSGLQRARQRDVNHNTTAGPVKTTFVVSSSSPHRSDSLVSSTSSSQTEDNTLLTPHLRRASSTSSWRTNIFNRVCTPQHSFEIGDESPHTDGKLHSTVEIRTMWKKLILESLLLIRMEKENHTIRAMQEKGGATLSHKLEYQELTPCLKEITCVWEQMLSLHDADTAEEAGQILMENHGKTIPKTKLLEYVMKGVPRTLRGQVWLLLMQQQQIRTAVPDKAHESANYEDLLKQLTTHQHAILIDLGRTFPNHPYFSKPLGPGQLELFNLLKAYSLLDKEVGYCQGLSFIVGMLLMHMEEISAFHVLKYLMYDLGLRQQYRPNMKALQLKLYQLTRLLHDRYKDVYDHLEDHEISPTLYAAPWFLTMFASQFPLGFVARVFDMVFIQGIDALFKVALTLIGSHRALMLQCSSFESIVDFLKVTLPEMVQVQMERIINQAFELDIDRELQAYQVEYQVLSEEMAYPSPQPHYYSQLEEENQRQREQGEDTPSPPTRRSTPRNSALLQRRRSSADVELIYQLENQNRALNNQNTEMSEKLQEAQSERRSCELSLVTQQIEMDKLKSQIRALELERAALLTTVAKLKKLVPREVLQRARPSLTTASSAAPQSPHANSLGHADDHTHRELSTTVSLDLLASGQKLSFPDIESQAGDDSSVCLTFADSATLNTSQIKELHQRKQEVNLENYRGKLSSSHEVINNEHSQAIHKHPSSGLTTTTPRCTHTASSSSSPSAHLLNQEDVYKQWTKQSIAEP</sequence>
<evidence type="ECO:0000256" key="3">
    <source>
        <dbReference type="SAM" id="Coils"/>
    </source>
</evidence>
<dbReference type="FunFam" id="1.10.472.80:FF:000043">
    <property type="entry name" value="Pollux, isoform A"/>
    <property type="match status" value="1"/>
</dbReference>
<dbReference type="Pfam" id="PF00566">
    <property type="entry name" value="RabGAP-TBC"/>
    <property type="match status" value="1"/>
</dbReference>
<feature type="region of interest" description="Disordered" evidence="4">
    <location>
        <begin position="522"/>
        <end position="556"/>
    </location>
</feature>
<dbReference type="EMBL" id="CAJHNH020000376">
    <property type="protein sequence ID" value="CAG5117262.1"/>
    <property type="molecule type" value="Genomic_DNA"/>
</dbReference>
<dbReference type="InterPro" id="IPR021785">
    <property type="entry name" value="DUF3350"/>
</dbReference>